<dbReference type="CDD" id="cd14007">
    <property type="entry name" value="STKc_Aurora"/>
    <property type="match status" value="2"/>
</dbReference>
<evidence type="ECO:0000256" key="5">
    <source>
        <dbReference type="ARBA" id="ARBA00022840"/>
    </source>
</evidence>
<feature type="region of interest" description="Disordered" evidence="11">
    <location>
        <begin position="258"/>
        <end position="302"/>
    </location>
</feature>
<dbReference type="SMART" id="SM00220">
    <property type="entry name" value="S_TKc"/>
    <property type="match status" value="2"/>
</dbReference>
<dbReference type="GO" id="GO:0004674">
    <property type="term" value="F:protein serine/threonine kinase activity"/>
    <property type="evidence" value="ECO:0007669"/>
    <property type="project" value="UniProtKB-KW"/>
</dbReference>
<gene>
    <name evidence="13" type="primary">APK</name>
    <name evidence="13" type="ORF">Naga_100002g159</name>
</gene>
<feature type="cross-link" description="Glycyl lysine isopeptide (Lys-Gly) (interchain with G-Cter in SUMO2)" evidence="8">
    <location>
        <position position="553"/>
    </location>
</feature>
<dbReference type="FunFam" id="3.30.200.20:FF:000042">
    <property type="entry name" value="Aurora kinase A"/>
    <property type="match status" value="2"/>
</dbReference>
<dbReference type="Pfam" id="PF00069">
    <property type="entry name" value="Pkinase"/>
    <property type="match status" value="2"/>
</dbReference>
<dbReference type="InterPro" id="IPR017441">
    <property type="entry name" value="Protein_kinase_ATP_BS"/>
</dbReference>
<dbReference type="Proteomes" id="UP000019335">
    <property type="component" value="Chromosome 4"/>
</dbReference>
<evidence type="ECO:0000256" key="9">
    <source>
        <dbReference type="PROSITE-ProRule" id="PRU10141"/>
    </source>
</evidence>
<feature type="active site" description="Proton acceptor" evidence="6">
    <location>
        <position position="551"/>
    </location>
</feature>
<evidence type="ECO:0000259" key="12">
    <source>
        <dbReference type="PROSITE" id="PS50011"/>
    </source>
</evidence>
<dbReference type="Gene3D" id="3.30.200.20">
    <property type="entry name" value="Phosphorylase Kinase, domain 1"/>
    <property type="match status" value="1"/>
</dbReference>
<feature type="binding site" evidence="7">
    <location>
        <begin position="555"/>
        <end position="556"/>
    </location>
    <ligand>
        <name>ATP</name>
        <dbReference type="ChEBI" id="CHEBI:30616"/>
    </ligand>
</feature>
<feature type="region of interest" description="Disordered" evidence="11">
    <location>
        <begin position="1"/>
        <end position="49"/>
    </location>
</feature>
<keyword evidence="2 10" id="KW-0808">Transferase</keyword>
<feature type="binding site" evidence="7">
    <location>
        <position position="437"/>
    </location>
    <ligand>
        <name>ATP</name>
        <dbReference type="ChEBI" id="CHEBI:30616"/>
    </ligand>
</feature>
<dbReference type="InterPro" id="IPR011009">
    <property type="entry name" value="Kinase-like_dom_sf"/>
</dbReference>
<keyword evidence="5 7" id="KW-0067">ATP-binding</keyword>
<evidence type="ECO:0000256" key="10">
    <source>
        <dbReference type="RuleBase" id="RU367134"/>
    </source>
</evidence>
<dbReference type="OrthoDB" id="40902at2759"/>
<protein>
    <recommendedName>
        <fullName evidence="10">Aurora kinase</fullName>
        <ecNumber evidence="10">2.7.11.1</ecNumber>
    </recommendedName>
</protein>
<reference evidence="13 14" key="1">
    <citation type="journal article" date="2014" name="Mol. Plant">
        <title>Chromosome Scale Genome Assembly and Transcriptome Profiling of Nannochloropsis gaditana in Nitrogen Depletion.</title>
        <authorList>
            <person name="Corteggiani Carpinelli E."/>
            <person name="Telatin A."/>
            <person name="Vitulo N."/>
            <person name="Forcato C."/>
            <person name="D'Angelo M."/>
            <person name="Schiavon R."/>
            <person name="Vezzi A."/>
            <person name="Giacometti G.M."/>
            <person name="Morosinotto T."/>
            <person name="Valle G."/>
        </authorList>
    </citation>
    <scope>NUCLEOTIDE SEQUENCE [LARGE SCALE GENOMIC DNA]</scope>
    <source>
        <strain evidence="13 14">B-31</strain>
    </source>
</reference>
<keyword evidence="14" id="KW-1185">Reference proteome</keyword>
<dbReference type="PROSITE" id="PS00108">
    <property type="entry name" value="PROTEIN_KINASE_ST"/>
    <property type="match status" value="2"/>
</dbReference>
<dbReference type="PROSITE" id="PS50011">
    <property type="entry name" value="PROTEIN_KINASE_DOM"/>
    <property type="match status" value="2"/>
</dbReference>
<evidence type="ECO:0000256" key="2">
    <source>
        <dbReference type="ARBA" id="ARBA00022679"/>
    </source>
</evidence>
<proteinExistence type="inferred from homology"/>
<organism evidence="13 14">
    <name type="scientific">Nannochloropsis gaditana</name>
    <dbReference type="NCBI Taxonomy" id="72520"/>
    <lineage>
        <taxon>Eukaryota</taxon>
        <taxon>Sar</taxon>
        <taxon>Stramenopiles</taxon>
        <taxon>Ochrophyta</taxon>
        <taxon>Eustigmatophyceae</taxon>
        <taxon>Eustigmatales</taxon>
        <taxon>Monodopsidaceae</taxon>
        <taxon>Nannochloropsis</taxon>
    </lineage>
</organism>
<evidence type="ECO:0000256" key="1">
    <source>
        <dbReference type="ARBA" id="ARBA00022527"/>
    </source>
</evidence>
<dbReference type="AlphaFoldDB" id="W7TZ18"/>
<keyword evidence="3 7" id="KW-0547">Nucleotide-binding</keyword>
<dbReference type="GO" id="GO:0005524">
    <property type="term" value="F:ATP binding"/>
    <property type="evidence" value="ECO:0007669"/>
    <property type="project" value="UniProtKB-UniRule"/>
</dbReference>
<comment type="catalytic activity">
    <reaction evidence="10">
        <text>L-seryl-[protein] + ATP = O-phospho-L-seryl-[protein] + ADP + H(+)</text>
        <dbReference type="Rhea" id="RHEA:17989"/>
        <dbReference type="Rhea" id="RHEA-COMP:9863"/>
        <dbReference type="Rhea" id="RHEA-COMP:11604"/>
        <dbReference type="ChEBI" id="CHEBI:15378"/>
        <dbReference type="ChEBI" id="CHEBI:29999"/>
        <dbReference type="ChEBI" id="CHEBI:30616"/>
        <dbReference type="ChEBI" id="CHEBI:83421"/>
        <dbReference type="ChEBI" id="CHEBI:456216"/>
        <dbReference type="EC" id="2.7.11.1"/>
    </reaction>
</comment>
<dbReference type="EMBL" id="AZIL01000274">
    <property type="protein sequence ID" value="EWM28738.1"/>
    <property type="molecule type" value="Genomic_DNA"/>
</dbReference>
<accession>W7TZ18</accession>
<dbReference type="Gene3D" id="1.10.510.10">
    <property type="entry name" value="Transferase(Phosphotransferase) domain 1"/>
    <property type="match status" value="2"/>
</dbReference>
<evidence type="ECO:0000313" key="14">
    <source>
        <dbReference type="Proteomes" id="UP000019335"/>
    </source>
</evidence>
<evidence type="ECO:0000256" key="11">
    <source>
        <dbReference type="SAM" id="MobiDB-lite"/>
    </source>
</evidence>
<feature type="compositionally biased region" description="Acidic residues" evidence="11">
    <location>
        <begin position="285"/>
        <end position="295"/>
    </location>
</feature>
<sequence>MTSGSDTLDSEAFKKIKAGSTLPTPSMTQTGPRVTGMETPIKAPSRSSPWTRDDFDFGSPPQPIGQGRFGHVFAAKEKRSNKVVGIKVLFKKELEACGVVKQLRQEIEVHCKLRHPNIIRMFGWFQDPHRVYVVMSLAEGGDLLKYLRAQPQRRLAEPQAAFYMRQLLDALTYLHGQGIIHRDLKPENLLLNRRGHLLLCDFGWCTSSKRLRQTVCGTQGDYLAPEVLAREPYGPSVDLWTAGVMAFELLHGRTPFERRRSDEKIGGGQSTARDATDQLAHGAGEEDEESSDEELLSERGQRIHFREDLTDEACNFIMRVLQSEPSLRPSLEEALADPWLDESNVAPPVAFSSFLVSRKRPGCGVTAKSNTDFSKLPSCIQSHPPSLPGDPLYPAPPLSSTDSTPLVIQPILCSDKSGKGWSRHDFAFNPNPIGRGRYGSVYMAREKKTGRRVAVKVLHKAQLEADGVWHQIKNEVEIHCKLRHRHIVRCHGYFHDELRLYLVMEYCPVELYRKLQSCPGGRFRENEAAKYIMQLIEALQFLHGQGIIHRDLKPENLLLGPTGDLLLADFGWCVGAVRGSHGIRLRQTLCGTPDYVSPEMLRHDGKGYAESVDTWSVGVLCYEFLVGRTPFRRSSPVTFQEEDDVEGEALKNFEGSMFENIMDGKVSFPLYMSRAAQDFIEKLLIVDTRVRMTLQEAMRHPWMRMHTPSIPLSPHMSQRRYAADASTPSYGRELLGVYKKGVSTGTSGNMMDVRSPLAVTSGHNAIFQPLLGLK</sequence>
<dbReference type="PANTHER" id="PTHR24350">
    <property type="entry name" value="SERINE/THREONINE-PROTEIN KINASE IAL-RELATED"/>
    <property type="match status" value="1"/>
</dbReference>
<evidence type="ECO:0000256" key="6">
    <source>
        <dbReference type="PIRSR" id="PIRSR630616-1"/>
    </source>
</evidence>
<comment type="similarity">
    <text evidence="10">Belongs to the protein kinase superfamily. Ser/Thr protein kinase family. Aurora subfamily.</text>
</comment>
<keyword evidence="1 10" id="KW-0723">Serine/threonine-protein kinase</keyword>
<dbReference type="InterPro" id="IPR008271">
    <property type="entry name" value="Ser/Thr_kinase_AS"/>
</dbReference>
<feature type="binding site" evidence="7">
    <location>
        <position position="569"/>
    </location>
    <ligand>
        <name>ATP</name>
        <dbReference type="ChEBI" id="CHEBI:30616"/>
    </ligand>
</feature>
<feature type="compositionally biased region" description="Polar residues" evidence="11">
    <location>
        <begin position="21"/>
        <end position="32"/>
    </location>
</feature>
<evidence type="ECO:0000256" key="8">
    <source>
        <dbReference type="PIRSR" id="PIRSR630616-3"/>
    </source>
</evidence>
<dbReference type="InterPro" id="IPR000719">
    <property type="entry name" value="Prot_kinase_dom"/>
</dbReference>
<comment type="catalytic activity">
    <reaction evidence="10">
        <text>L-threonyl-[protein] + ATP = O-phospho-L-threonyl-[protein] + ADP + H(+)</text>
        <dbReference type="Rhea" id="RHEA:46608"/>
        <dbReference type="Rhea" id="RHEA-COMP:11060"/>
        <dbReference type="Rhea" id="RHEA-COMP:11605"/>
        <dbReference type="ChEBI" id="CHEBI:15378"/>
        <dbReference type="ChEBI" id="CHEBI:30013"/>
        <dbReference type="ChEBI" id="CHEBI:30616"/>
        <dbReference type="ChEBI" id="CHEBI:61977"/>
        <dbReference type="ChEBI" id="CHEBI:456216"/>
        <dbReference type="EC" id="2.7.11.1"/>
    </reaction>
</comment>
<dbReference type="SUPFAM" id="SSF56112">
    <property type="entry name" value="Protein kinase-like (PK-like)"/>
    <property type="match status" value="2"/>
</dbReference>
<feature type="binding site" evidence="7 9">
    <location>
        <position position="456"/>
    </location>
    <ligand>
        <name>ATP</name>
        <dbReference type="ChEBI" id="CHEBI:30616"/>
    </ligand>
</feature>
<dbReference type="EC" id="2.7.11.1" evidence="10"/>
<name>W7TZ18_9STRA</name>
<dbReference type="PROSITE" id="PS00107">
    <property type="entry name" value="PROTEIN_KINASE_ATP"/>
    <property type="match status" value="1"/>
</dbReference>
<evidence type="ECO:0000313" key="13">
    <source>
        <dbReference type="EMBL" id="EWM28738.1"/>
    </source>
</evidence>
<evidence type="ECO:0000256" key="7">
    <source>
        <dbReference type="PIRSR" id="PIRSR630616-2"/>
    </source>
</evidence>
<feature type="domain" description="Protein kinase" evidence="12">
    <location>
        <begin position="427"/>
        <end position="703"/>
    </location>
</feature>
<dbReference type="InterPro" id="IPR030616">
    <property type="entry name" value="Aur-like"/>
</dbReference>
<comment type="caution">
    <text evidence="13">The sequence shown here is derived from an EMBL/GenBank/DDBJ whole genome shotgun (WGS) entry which is preliminary data.</text>
</comment>
<feature type="domain" description="Protein kinase" evidence="12">
    <location>
        <begin position="58"/>
        <end position="340"/>
    </location>
</feature>
<keyword evidence="4 10" id="KW-0418">Kinase</keyword>
<evidence type="ECO:0000256" key="4">
    <source>
        <dbReference type="ARBA" id="ARBA00022777"/>
    </source>
</evidence>
<dbReference type="FunFam" id="1.10.510.10:FF:000571">
    <property type="entry name" value="Maternal embryonic leucine zipper kinase"/>
    <property type="match status" value="1"/>
</dbReference>
<evidence type="ECO:0000256" key="3">
    <source>
        <dbReference type="ARBA" id="ARBA00022741"/>
    </source>
</evidence>